<protein>
    <recommendedName>
        <fullName evidence="1">Peptidase M15A C-terminal domain-containing protein</fullName>
    </recommendedName>
</protein>
<dbReference type="RefSeq" id="WP_166694296.1">
    <property type="nucleotide sequence ID" value="NZ_WAEL01000015.1"/>
</dbReference>
<name>A0ABX0QSP9_9BACT</name>
<reference evidence="3" key="2">
    <citation type="submission" date="2023-07" db="EMBL/GenBank/DDBJ databases">
        <authorList>
            <person name="Jung D.-H."/>
        </authorList>
    </citation>
    <scope>NUCLEOTIDE SEQUENCE [LARGE SCALE GENOMIC DNA]</scope>
    <source>
        <strain evidence="3">JA-25</strain>
    </source>
</reference>
<evidence type="ECO:0000313" key="3">
    <source>
        <dbReference type="Proteomes" id="UP000606008"/>
    </source>
</evidence>
<dbReference type="Proteomes" id="UP000606008">
    <property type="component" value="Unassembled WGS sequence"/>
</dbReference>
<accession>A0ABX0QSP9</accession>
<dbReference type="Pfam" id="PF08291">
    <property type="entry name" value="Peptidase_M15_3"/>
    <property type="match status" value="1"/>
</dbReference>
<dbReference type="EMBL" id="WAEL01000015">
    <property type="protein sequence ID" value="NID13783.1"/>
    <property type="molecule type" value="Genomic_DNA"/>
</dbReference>
<dbReference type="InterPro" id="IPR013230">
    <property type="entry name" value="Peptidase_M15A_C"/>
</dbReference>
<dbReference type="SUPFAM" id="SSF55166">
    <property type="entry name" value="Hedgehog/DD-peptidase"/>
    <property type="match status" value="1"/>
</dbReference>
<gene>
    <name evidence="2" type="ORF">F7231_26680</name>
</gene>
<organism evidence="2 3">
    <name type="scientific">Fibrivirga algicola</name>
    <dbReference type="NCBI Taxonomy" id="2950420"/>
    <lineage>
        <taxon>Bacteria</taxon>
        <taxon>Pseudomonadati</taxon>
        <taxon>Bacteroidota</taxon>
        <taxon>Cytophagia</taxon>
        <taxon>Cytophagales</taxon>
        <taxon>Spirosomataceae</taxon>
        <taxon>Fibrivirga</taxon>
    </lineage>
</organism>
<keyword evidence="3" id="KW-1185">Reference proteome</keyword>
<dbReference type="InterPro" id="IPR009045">
    <property type="entry name" value="Zn_M74/Hedgehog-like"/>
</dbReference>
<dbReference type="Gene3D" id="3.30.1380.10">
    <property type="match status" value="1"/>
</dbReference>
<sequence length="191" mass="21393">MNELDDAYSTLGPIELPELVVIGPKPKEGLGKWCTYAEATFSQTALDHSLPNTPNAAQWANMQLVYEQIYRPLCEHYLYRLPISSFFRSPALNAVIPGASATSAHCLGQAIDIDCDGLSFLTNLELLTYIRKTFVFDQLILEHPDPKTGNPKWVHISFRANGKNRGQVLRARFAQVKVKGKLTTRTVYDPI</sequence>
<reference evidence="3" key="1">
    <citation type="submission" date="2019-09" db="EMBL/GenBank/DDBJ databases">
        <authorList>
            <person name="Jung D.-H."/>
        </authorList>
    </citation>
    <scope>NUCLEOTIDE SEQUENCE [LARGE SCALE GENOMIC DNA]</scope>
    <source>
        <strain evidence="3">JA-25</strain>
    </source>
</reference>
<comment type="caution">
    <text evidence="2">The sequence shown here is derived from an EMBL/GenBank/DDBJ whole genome shotgun (WGS) entry which is preliminary data.</text>
</comment>
<evidence type="ECO:0000313" key="2">
    <source>
        <dbReference type="EMBL" id="NID13783.1"/>
    </source>
</evidence>
<proteinExistence type="predicted"/>
<evidence type="ECO:0000259" key="1">
    <source>
        <dbReference type="Pfam" id="PF08291"/>
    </source>
</evidence>
<feature type="domain" description="Peptidase M15A C-terminal" evidence="1">
    <location>
        <begin position="71"/>
        <end position="143"/>
    </location>
</feature>